<feature type="domain" description="DUF112" evidence="2">
    <location>
        <begin position="19"/>
        <end position="436"/>
    </location>
</feature>
<feature type="transmembrane region" description="Helical" evidence="1">
    <location>
        <begin position="250"/>
        <end position="278"/>
    </location>
</feature>
<evidence type="ECO:0000313" key="4">
    <source>
        <dbReference type="Proteomes" id="UP001144205"/>
    </source>
</evidence>
<feature type="transmembrane region" description="Helical" evidence="1">
    <location>
        <begin position="387"/>
        <end position="409"/>
    </location>
</feature>
<feature type="transmembrane region" description="Helical" evidence="1">
    <location>
        <begin position="429"/>
        <end position="448"/>
    </location>
</feature>
<dbReference type="RefSeq" id="WP_281840785.1">
    <property type="nucleotide sequence ID" value="NZ_BROH01000001.1"/>
</dbReference>
<name>A0ABQ5LQ12_9RHOB</name>
<dbReference type="PANTHER" id="PTHR35342:SF5">
    <property type="entry name" value="TRICARBOXYLIC TRANSPORT PROTEIN"/>
    <property type="match status" value="1"/>
</dbReference>
<dbReference type="Proteomes" id="UP001144205">
    <property type="component" value="Unassembled WGS sequence"/>
</dbReference>
<protein>
    <submittedName>
        <fullName evidence="3">C4-dicarboxylate ABC transporter permease</fullName>
    </submittedName>
</protein>
<proteinExistence type="predicted"/>
<reference evidence="3" key="1">
    <citation type="journal article" date="2023" name="Int. J. Syst. Evol. Microbiol.">
        <title>Sinisalibacter aestuarii sp. nov., isolated from estuarine sediment of the Arakawa River.</title>
        <authorList>
            <person name="Arafat S.T."/>
            <person name="Hirano S."/>
            <person name="Sato A."/>
            <person name="Takeuchi K."/>
            <person name="Yasuda T."/>
            <person name="Terahara T."/>
            <person name="Hamada M."/>
            <person name="Kobayashi T."/>
        </authorList>
    </citation>
    <scope>NUCLEOTIDE SEQUENCE</scope>
    <source>
        <strain evidence="3">B-399</strain>
    </source>
</reference>
<feature type="transmembrane region" description="Helical" evidence="1">
    <location>
        <begin position="106"/>
        <end position="128"/>
    </location>
</feature>
<evidence type="ECO:0000256" key="1">
    <source>
        <dbReference type="SAM" id="Phobius"/>
    </source>
</evidence>
<accession>A0ABQ5LQ12</accession>
<dbReference type="EMBL" id="BROH01000001">
    <property type="protein sequence ID" value="GKY86833.1"/>
    <property type="molecule type" value="Genomic_DNA"/>
</dbReference>
<comment type="caution">
    <text evidence="3">The sequence shown here is derived from an EMBL/GenBank/DDBJ whole genome shotgun (WGS) entry which is preliminary data.</text>
</comment>
<feature type="transmembrane region" description="Helical" evidence="1">
    <location>
        <begin position="460"/>
        <end position="484"/>
    </location>
</feature>
<dbReference type="InterPro" id="IPR002823">
    <property type="entry name" value="DUF112_TM"/>
</dbReference>
<keyword evidence="1" id="KW-1133">Transmembrane helix</keyword>
<keyword evidence="4" id="KW-1185">Reference proteome</keyword>
<feature type="transmembrane region" description="Helical" evidence="1">
    <location>
        <begin position="135"/>
        <end position="158"/>
    </location>
</feature>
<evidence type="ECO:0000259" key="2">
    <source>
        <dbReference type="Pfam" id="PF01970"/>
    </source>
</evidence>
<gene>
    <name evidence="3" type="ORF">STA1M1_07020</name>
</gene>
<dbReference type="PANTHER" id="PTHR35342">
    <property type="entry name" value="TRICARBOXYLIC TRANSPORT PROTEIN"/>
    <property type="match status" value="1"/>
</dbReference>
<feature type="transmembrane region" description="Helical" evidence="1">
    <location>
        <begin position="58"/>
        <end position="79"/>
    </location>
</feature>
<organism evidence="3 4">
    <name type="scientific">Sinisalibacter aestuarii</name>
    <dbReference type="NCBI Taxonomy" id="2949426"/>
    <lineage>
        <taxon>Bacteria</taxon>
        <taxon>Pseudomonadati</taxon>
        <taxon>Pseudomonadota</taxon>
        <taxon>Alphaproteobacteria</taxon>
        <taxon>Rhodobacterales</taxon>
        <taxon>Roseobacteraceae</taxon>
        <taxon>Sinisalibacter</taxon>
    </lineage>
</organism>
<keyword evidence="1" id="KW-0472">Membrane</keyword>
<feature type="transmembrane region" description="Helical" evidence="1">
    <location>
        <begin position="352"/>
        <end position="375"/>
    </location>
</feature>
<sequence>MDIFLSALAMLTDPLVFGLLVAGTIGGIIIGALPGLGSIMGITMALPLTFVLSPAASLGLLLGIYCGSVFGGAISAILINTPGTPQSAATLLDGYPMARAGKASEAIGWATVASAAGGVIATLIFLVAAPTLASFGLMFGPIEYFALGVFALTCLAAVSRENVIKGLLAGLLGLFVATVGQDSITGAPRFSFGSYQLYGGVGLVPILVGLFALSEVFERMSERIEHATSITGKAGFHLPGLRDMYQRKFVFLKASIIGAGIGILPGIGAAASSMVAYAQAKRSSPNRENFGKGEPDGVIASEAANNAVTAGAMIPTLSLGVPGDPITAIMLGAMTIQGVIPGPNFFVNEADLGFFVFLALIVSSLALIPFTALLSPLVARLIKAPEPILFGGVVVLVMIGTFSISYNYLDLLVAFLSGIVGYVLRRNGIPLAPIVIGFVLGPMVESSLRQGMILTQGDFWAFFKSPIASILFAVTALSLVMPLWSARRLRRNAQTQNR</sequence>
<dbReference type="Pfam" id="PF01970">
    <property type="entry name" value="TctA"/>
    <property type="match status" value="1"/>
</dbReference>
<feature type="transmembrane region" description="Helical" evidence="1">
    <location>
        <begin position="195"/>
        <end position="213"/>
    </location>
</feature>
<evidence type="ECO:0000313" key="3">
    <source>
        <dbReference type="EMBL" id="GKY86833.1"/>
    </source>
</evidence>
<keyword evidence="1" id="KW-0812">Transmembrane</keyword>
<feature type="transmembrane region" description="Helical" evidence="1">
    <location>
        <begin position="28"/>
        <end position="51"/>
    </location>
</feature>